<gene>
    <name evidence="2" type="ORF">SK128_007560</name>
</gene>
<comment type="caution">
    <text evidence="2">The sequence shown here is derived from an EMBL/GenBank/DDBJ whole genome shotgun (WGS) entry which is preliminary data.</text>
</comment>
<evidence type="ECO:0000256" key="1">
    <source>
        <dbReference type="SAM" id="SignalP"/>
    </source>
</evidence>
<accession>A0AAN8XB38</accession>
<evidence type="ECO:0000313" key="2">
    <source>
        <dbReference type="EMBL" id="KAK7081165.1"/>
    </source>
</evidence>
<keyword evidence="1" id="KW-0732">Signal</keyword>
<feature type="chain" id="PRO_5043024425" evidence="1">
    <location>
        <begin position="18"/>
        <end position="300"/>
    </location>
</feature>
<dbReference type="Proteomes" id="UP001381693">
    <property type="component" value="Unassembled WGS sequence"/>
</dbReference>
<evidence type="ECO:0000313" key="3">
    <source>
        <dbReference type="Proteomes" id="UP001381693"/>
    </source>
</evidence>
<keyword evidence="3" id="KW-1185">Reference proteome</keyword>
<reference evidence="2 3" key="1">
    <citation type="submission" date="2023-11" db="EMBL/GenBank/DDBJ databases">
        <title>Halocaridina rubra genome assembly.</title>
        <authorList>
            <person name="Smith C."/>
        </authorList>
    </citation>
    <scope>NUCLEOTIDE SEQUENCE [LARGE SCALE GENOMIC DNA]</scope>
    <source>
        <strain evidence="2">EP-1</strain>
        <tissue evidence="2">Whole</tissue>
    </source>
</reference>
<organism evidence="2 3">
    <name type="scientific">Halocaridina rubra</name>
    <name type="common">Hawaiian red shrimp</name>
    <dbReference type="NCBI Taxonomy" id="373956"/>
    <lineage>
        <taxon>Eukaryota</taxon>
        <taxon>Metazoa</taxon>
        <taxon>Ecdysozoa</taxon>
        <taxon>Arthropoda</taxon>
        <taxon>Crustacea</taxon>
        <taxon>Multicrustacea</taxon>
        <taxon>Malacostraca</taxon>
        <taxon>Eumalacostraca</taxon>
        <taxon>Eucarida</taxon>
        <taxon>Decapoda</taxon>
        <taxon>Pleocyemata</taxon>
        <taxon>Caridea</taxon>
        <taxon>Atyoidea</taxon>
        <taxon>Atyidae</taxon>
        <taxon>Halocaridina</taxon>
    </lineage>
</organism>
<proteinExistence type="predicted"/>
<feature type="signal peptide" evidence="1">
    <location>
        <begin position="1"/>
        <end position="17"/>
    </location>
</feature>
<dbReference type="AlphaFoldDB" id="A0AAN8XB38"/>
<dbReference type="EMBL" id="JAXCGZ010005688">
    <property type="protein sequence ID" value="KAK7081165.1"/>
    <property type="molecule type" value="Genomic_DNA"/>
</dbReference>
<protein>
    <submittedName>
        <fullName evidence="2">Uncharacterized protein</fullName>
    </submittedName>
</protein>
<name>A0AAN8XB38_HALRR</name>
<sequence length="300" mass="34019">MMIFVVLHFAMVIGVCSQEEFYKKYAFTKVMTECLGSEVYYGYLQQVANARRECGIEAMRLRDRVPITRVFTPINFNIPEVPQVNNVIPTSFSSIFPTSRPGIRTFGRGTTPSTTVTSIFETTESVPVLGIDLDVPFGPRIQSLRQKRAIVYSYEDIHEAQMRVEEMIGNFTCVLKRLGVISNDLALNFDSLINNIFTLPITGTLQRDLVVSLENCRDKTLCFPVEKLRSPVPHQLQRLIEFVKCEKEGRFAACLKHDLRKNLDQFDLKHLPRFAPGSDDAETLLSLLVGAESAFELELI</sequence>